<feature type="transmembrane region" description="Helical" evidence="7">
    <location>
        <begin position="1174"/>
        <end position="1193"/>
    </location>
</feature>
<feature type="compositionally biased region" description="Pro residues" evidence="6">
    <location>
        <begin position="137"/>
        <end position="146"/>
    </location>
</feature>
<dbReference type="Gene3D" id="3.40.50.200">
    <property type="entry name" value="Peptidase S8/S53 domain"/>
    <property type="match status" value="1"/>
</dbReference>
<dbReference type="Pfam" id="PF00082">
    <property type="entry name" value="Peptidase_S8"/>
    <property type="match status" value="1"/>
</dbReference>
<dbReference type="InterPro" id="IPR050131">
    <property type="entry name" value="Peptidase_S8_subtilisin-like"/>
</dbReference>
<comment type="caution">
    <text evidence="5">Lacks conserved residue(s) required for the propagation of feature annotation.</text>
</comment>
<evidence type="ECO:0000256" key="6">
    <source>
        <dbReference type="SAM" id="MobiDB-lite"/>
    </source>
</evidence>
<dbReference type="PROSITE" id="PS00138">
    <property type="entry name" value="SUBTILASE_SER"/>
    <property type="match status" value="1"/>
</dbReference>
<gene>
    <name evidence="10" type="ORF">GIS00_17525</name>
</gene>
<sequence>MRTPGRARRTAGRTATTLLAMVLAATATATPVLAAATGPSSTVVVTLRDQLAGTPVTDRSADLLAQQQAVLAGLQGAAPTDVRHLRTANVMVATMTAAQQRQLAADPRVAGVAPDQVISAGVSPAKRVTPRPQAPAATPPSLPPTAAPADACTGTETEPQLEPEALSTMRVRSDDAGEPTAHALGYDGDGVTVGIVTTNIDPENPDFQRADGTSAITDYVSFGADGLNGSGEAAEAFGDVSSIVAQGRVTYDVADVINPLAVTLPDGHCWIRIEGVAPEADVLVADSQDQGNLTTGGLVQGIDWAVANGADVLSESFGGPVVPDRSALLAVQAANDAALDAGVTVVVSSGDSGTTSTIGSPAADPRIISVGASITGRLASQVGGYGMTRFGSGGWPDATIADFSSSGTTVGGGTIDLVAPGDAGWSACSTAPQYEKCDEVGNRDTPSNLLAFAGTSESAPFVAGIASLVIEAYREGHGGASPTPEQVRLILTGTASDLGLPADQQGAGLVDARAAVIAARNLPDPAPTSPDLPAGPVEDSLIAGDAQLQAAATGSTELETTVTNAGPTPVDLSDARITVEDSTDGGHFPIAFDPAAETYADGYWGGTLVAATQEVEIPAGTAWASVRVAVAPGDPDVESTAEIVALDPDGTPVAWGWSQRGLRIWLPAPEAGTWTFVLQAGADNPWTGELAVDLGVRRTLAAAAADTTVLAPGATTTVRATVPMPSAPGDVAAMLRVDDQLTVPVVLRTPADLSAGPVELTGLAFTGNGRSPNQVITREVDVPNGTISLTAATTFDDGFVGDVLGMLVRPDGTVASVTGNDPSSKTAPRSLQQTVAPPVAGRWTVVLMVLDALTLKADADIGYRMVLSTDATARTASGLPAGEDIVAGSTRTVRLSVTNPGDTPLEFTVDPRLAGEVTVDLPVASGKAAQTLPVTEFFDQPMFVIPQFSTALTVQAQASTPIVLEASGPSGVPDLLTAAGTSPRVTVGAQDLVPGAWSTYLGPVGPVVGTSPAGSATVTAQVRTARFDPTVTDAAGHAFVSATGEVPDTVQIVEVAPGATGTIEVRLQIPATGAQVVSGWLALITPPQAGGPTSGTVGSNTTGDVLALFSYRYSVVPAPVTTTPPPPTTQVPVPPTTTPSTSTTSDTVTTPTTTATTSSSRELSATGAPVETPAVWGVLLLLLGGAVLVAVRVRRRGEH</sequence>
<name>A0A7K1FNJ0_9ACTN</name>
<evidence type="ECO:0000256" key="5">
    <source>
        <dbReference type="PROSITE-ProRule" id="PRU01240"/>
    </source>
</evidence>
<keyword evidence="8" id="KW-0732">Signal</keyword>
<evidence type="ECO:0000256" key="8">
    <source>
        <dbReference type="SAM" id="SignalP"/>
    </source>
</evidence>
<dbReference type="RefSeq" id="WP_154769761.1">
    <property type="nucleotide sequence ID" value="NZ_WLYK01000007.1"/>
</dbReference>
<dbReference type="InterPro" id="IPR015500">
    <property type="entry name" value="Peptidase_S8_subtilisin-rel"/>
</dbReference>
<dbReference type="InterPro" id="IPR023828">
    <property type="entry name" value="Peptidase_S8_Ser-AS"/>
</dbReference>
<proteinExistence type="inferred from homology"/>
<dbReference type="GO" id="GO:0004252">
    <property type="term" value="F:serine-type endopeptidase activity"/>
    <property type="evidence" value="ECO:0007669"/>
    <property type="project" value="InterPro"/>
</dbReference>
<evidence type="ECO:0000256" key="4">
    <source>
        <dbReference type="ARBA" id="ARBA00022825"/>
    </source>
</evidence>
<feature type="chain" id="PRO_5029890622" evidence="8">
    <location>
        <begin position="35"/>
        <end position="1199"/>
    </location>
</feature>
<evidence type="ECO:0000256" key="7">
    <source>
        <dbReference type="SAM" id="Phobius"/>
    </source>
</evidence>
<dbReference type="AlphaFoldDB" id="A0A7K1FNJ0"/>
<evidence type="ECO:0000256" key="3">
    <source>
        <dbReference type="ARBA" id="ARBA00022801"/>
    </source>
</evidence>
<reference evidence="10 11" key="1">
    <citation type="submission" date="2019-11" db="EMBL/GenBank/DDBJ databases">
        <authorList>
            <person name="Jiang L.-Q."/>
        </authorList>
    </citation>
    <scope>NUCLEOTIDE SEQUENCE [LARGE SCALE GENOMIC DNA]</scope>
    <source>
        <strain evidence="10 11">YIM 132087</strain>
    </source>
</reference>
<keyword evidence="3" id="KW-0378">Hydrolase</keyword>
<keyword evidence="11" id="KW-1185">Reference proteome</keyword>
<dbReference type="PANTHER" id="PTHR43806">
    <property type="entry name" value="PEPTIDASE S8"/>
    <property type="match status" value="1"/>
</dbReference>
<keyword evidence="4" id="KW-0720">Serine protease</keyword>
<dbReference type="SUPFAM" id="SSF52743">
    <property type="entry name" value="Subtilisin-like"/>
    <property type="match status" value="1"/>
</dbReference>
<feature type="domain" description="Peptidase S8/S53" evidence="9">
    <location>
        <begin position="188"/>
        <end position="507"/>
    </location>
</feature>
<keyword evidence="7" id="KW-1133">Transmembrane helix</keyword>
<feature type="compositionally biased region" description="Low complexity" evidence="6">
    <location>
        <begin position="1138"/>
        <end position="1160"/>
    </location>
</feature>
<comment type="caution">
    <text evidence="10">The sequence shown here is derived from an EMBL/GenBank/DDBJ whole genome shotgun (WGS) entry which is preliminary data.</text>
</comment>
<keyword evidence="7" id="KW-0472">Membrane</keyword>
<dbReference type="GO" id="GO:0006508">
    <property type="term" value="P:proteolysis"/>
    <property type="evidence" value="ECO:0007669"/>
    <property type="project" value="UniProtKB-KW"/>
</dbReference>
<dbReference type="Proteomes" id="UP000460221">
    <property type="component" value="Unassembled WGS sequence"/>
</dbReference>
<evidence type="ECO:0000256" key="1">
    <source>
        <dbReference type="ARBA" id="ARBA00011073"/>
    </source>
</evidence>
<comment type="similarity">
    <text evidence="1 5">Belongs to the peptidase S8 family.</text>
</comment>
<evidence type="ECO:0000313" key="11">
    <source>
        <dbReference type="Proteomes" id="UP000460221"/>
    </source>
</evidence>
<organism evidence="10 11">
    <name type="scientific">Nakamurella alba</name>
    <dbReference type="NCBI Taxonomy" id="2665158"/>
    <lineage>
        <taxon>Bacteria</taxon>
        <taxon>Bacillati</taxon>
        <taxon>Actinomycetota</taxon>
        <taxon>Actinomycetes</taxon>
        <taxon>Nakamurellales</taxon>
        <taxon>Nakamurellaceae</taxon>
        <taxon>Nakamurella</taxon>
    </lineage>
</organism>
<dbReference type="PROSITE" id="PS51892">
    <property type="entry name" value="SUBTILASE"/>
    <property type="match status" value="1"/>
</dbReference>
<dbReference type="PANTHER" id="PTHR43806:SF11">
    <property type="entry name" value="CEREVISIN-RELATED"/>
    <property type="match status" value="1"/>
</dbReference>
<feature type="region of interest" description="Disordered" evidence="6">
    <location>
        <begin position="123"/>
        <end position="165"/>
    </location>
</feature>
<dbReference type="EMBL" id="WLYK01000007">
    <property type="protein sequence ID" value="MTD15737.1"/>
    <property type="molecule type" value="Genomic_DNA"/>
</dbReference>
<accession>A0A7K1FNJ0</accession>
<dbReference type="InterPro" id="IPR036852">
    <property type="entry name" value="Peptidase_S8/S53_dom_sf"/>
</dbReference>
<keyword evidence="2" id="KW-0645">Protease</keyword>
<dbReference type="InterPro" id="IPR000209">
    <property type="entry name" value="Peptidase_S8/S53_dom"/>
</dbReference>
<evidence type="ECO:0000259" key="9">
    <source>
        <dbReference type="Pfam" id="PF00082"/>
    </source>
</evidence>
<evidence type="ECO:0000256" key="2">
    <source>
        <dbReference type="ARBA" id="ARBA00022670"/>
    </source>
</evidence>
<evidence type="ECO:0000313" key="10">
    <source>
        <dbReference type="EMBL" id="MTD15737.1"/>
    </source>
</evidence>
<protein>
    <submittedName>
        <fullName evidence="10">S8 family serine peptidase</fullName>
    </submittedName>
</protein>
<feature type="region of interest" description="Disordered" evidence="6">
    <location>
        <begin position="1120"/>
        <end position="1168"/>
    </location>
</feature>
<keyword evidence="7" id="KW-0812">Transmembrane</keyword>
<dbReference type="PRINTS" id="PR00723">
    <property type="entry name" value="SUBTILISIN"/>
</dbReference>
<feature type="signal peptide" evidence="8">
    <location>
        <begin position="1"/>
        <end position="34"/>
    </location>
</feature>
<feature type="compositionally biased region" description="Pro residues" evidence="6">
    <location>
        <begin position="1122"/>
        <end position="1137"/>
    </location>
</feature>